<dbReference type="RefSeq" id="WP_147739378.1">
    <property type="nucleotide sequence ID" value="NZ_SAXU01000001.1"/>
</dbReference>
<dbReference type="EMBL" id="SAXU01000001">
    <property type="protein sequence ID" value="TXJ21422.1"/>
    <property type="molecule type" value="Genomic_DNA"/>
</dbReference>
<dbReference type="InterPro" id="IPR001670">
    <property type="entry name" value="ADH_Fe/GldA"/>
</dbReference>
<name>A0A5C8DBP0_9SPIR</name>
<dbReference type="Proteomes" id="UP000324638">
    <property type="component" value="Unassembled WGS sequence"/>
</dbReference>
<gene>
    <name evidence="5" type="ORF">EPJ79_09940</name>
</gene>
<dbReference type="PANTHER" id="PTHR11496">
    <property type="entry name" value="ALCOHOL DEHYDROGENASE"/>
    <property type="match status" value="1"/>
</dbReference>
<dbReference type="InterPro" id="IPR039697">
    <property type="entry name" value="Alcohol_dehydrogenase_Fe"/>
</dbReference>
<dbReference type="InterPro" id="IPR056798">
    <property type="entry name" value="ADH_Fe_C"/>
</dbReference>
<evidence type="ECO:0000256" key="2">
    <source>
        <dbReference type="ARBA" id="ARBA00023002"/>
    </source>
</evidence>
<feature type="domain" description="Alcohol dehydrogenase iron-type/glycerol dehydrogenase GldA" evidence="3">
    <location>
        <begin position="9"/>
        <end position="177"/>
    </location>
</feature>
<dbReference type="Pfam" id="PF00465">
    <property type="entry name" value="Fe-ADH"/>
    <property type="match status" value="1"/>
</dbReference>
<dbReference type="AlphaFoldDB" id="A0A5C8DBP0"/>
<dbReference type="Gene3D" id="1.20.1090.10">
    <property type="entry name" value="Dehydroquinate synthase-like - alpha domain"/>
    <property type="match status" value="1"/>
</dbReference>
<dbReference type="PANTHER" id="PTHR11496:SF102">
    <property type="entry name" value="ALCOHOL DEHYDROGENASE 4"/>
    <property type="match status" value="1"/>
</dbReference>
<comment type="similarity">
    <text evidence="1">Belongs to the iron-containing alcohol dehydrogenase family.</text>
</comment>
<evidence type="ECO:0000259" key="4">
    <source>
        <dbReference type="Pfam" id="PF25137"/>
    </source>
</evidence>
<dbReference type="CDD" id="cd14864">
    <property type="entry name" value="Fe-ADH-like"/>
    <property type="match status" value="1"/>
</dbReference>
<evidence type="ECO:0000313" key="6">
    <source>
        <dbReference type="Proteomes" id="UP000324638"/>
    </source>
</evidence>
<comment type="caution">
    <text evidence="5">The sequence shown here is derived from an EMBL/GenBank/DDBJ whole genome shotgun (WGS) entry which is preliminary data.</text>
</comment>
<dbReference type="GO" id="GO:0046872">
    <property type="term" value="F:metal ion binding"/>
    <property type="evidence" value="ECO:0007669"/>
    <property type="project" value="InterPro"/>
</dbReference>
<feature type="domain" description="Fe-containing alcohol dehydrogenase-like C-terminal" evidence="4">
    <location>
        <begin position="189"/>
        <end position="383"/>
    </location>
</feature>
<proteinExistence type="inferred from homology"/>
<keyword evidence="2" id="KW-0560">Oxidoreductase</keyword>
<dbReference type="SUPFAM" id="SSF56796">
    <property type="entry name" value="Dehydroquinate synthase-like"/>
    <property type="match status" value="1"/>
</dbReference>
<dbReference type="Gene3D" id="3.40.50.1970">
    <property type="match status" value="1"/>
</dbReference>
<sequence length="383" mass="42105">MDIIEFKIPTKIIFGANSLDSLSEVIKKYGGRVIIATDGNSFNQIGLIDQIVNKLNDNFINSMVYSEITSTNSSDAADIIANLVRYSKADCIVAVGGFKVQNAAKGASVVVTNSGESSDYVNGQPVYHKPLPIISIPTILGSLSEMTLGMYLYDKYDEVYKECADSNIYVKDCIIDPTLYETVPVKYSISSALSVFALSFDVYMSNSLNIINEPLIKYAMKTSISGINKLITDSANVDNIGYMAISNITCAAASCNGNFGAMRALSIAINSVYSVNKSIVCSILLPYVMEYYMASAPKKYNVLADFIENIDKEMTPIEIGIQAGQYIKRIQQDINLPMKLNELNIDRNKFDKVAELALTYSGMDKLPRAMSKESIINILEQAY</sequence>
<dbReference type="GO" id="GO:0004022">
    <property type="term" value="F:alcohol dehydrogenase (NAD+) activity"/>
    <property type="evidence" value="ECO:0007669"/>
    <property type="project" value="TreeGrafter"/>
</dbReference>
<evidence type="ECO:0000313" key="5">
    <source>
        <dbReference type="EMBL" id="TXJ21422.1"/>
    </source>
</evidence>
<protein>
    <submittedName>
        <fullName evidence="5">Iron-containing alcohol dehydrogenase</fullName>
    </submittedName>
</protein>
<evidence type="ECO:0000256" key="1">
    <source>
        <dbReference type="ARBA" id="ARBA00007358"/>
    </source>
</evidence>
<reference evidence="5 6" key="1">
    <citation type="journal article" date="1992" name="Lakartidningen">
        <title>[Penicillin V and not amoxicillin is the first choice preparation in acute otitis].</title>
        <authorList>
            <person name="Kamme C."/>
            <person name="Lundgren K."/>
            <person name="Prellner K."/>
        </authorList>
    </citation>
    <scope>NUCLEOTIDE SEQUENCE [LARGE SCALE GENOMIC DNA]</scope>
    <source>
        <strain evidence="5 6">513A</strain>
    </source>
</reference>
<organism evidence="5 6">
    <name type="scientific">Brachyspira aalborgi</name>
    <dbReference type="NCBI Taxonomy" id="29522"/>
    <lineage>
        <taxon>Bacteria</taxon>
        <taxon>Pseudomonadati</taxon>
        <taxon>Spirochaetota</taxon>
        <taxon>Spirochaetia</taxon>
        <taxon>Brachyspirales</taxon>
        <taxon>Brachyspiraceae</taxon>
        <taxon>Brachyspira</taxon>
    </lineage>
</organism>
<dbReference type="Pfam" id="PF25137">
    <property type="entry name" value="ADH_Fe_C"/>
    <property type="match status" value="1"/>
</dbReference>
<accession>A0A5C8DBP0</accession>
<evidence type="ECO:0000259" key="3">
    <source>
        <dbReference type="Pfam" id="PF00465"/>
    </source>
</evidence>